<dbReference type="AlphaFoldDB" id="A0A0W8GA83"/>
<protein>
    <submittedName>
        <fullName evidence="2">Uncharacterized protein</fullName>
    </submittedName>
</protein>
<evidence type="ECO:0000256" key="1">
    <source>
        <dbReference type="SAM" id="Phobius"/>
    </source>
</evidence>
<name>A0A0W8GA83_9ZZZZ</name>
<feature type="transmembrane region" description="Helical" evidence="1">
    <location>
        <begin position="16"/>
        <end position="38"/>
    </location>
</feature>
<reference evidence="2" key="1">
    <citation type="journal article" date="2015" name="Proc. Natl. Acad. Sci. U.S.A.">
        <title>Networks of energetic and metabolic interactions define dynamics in microbial communities.</title>
        <authorList>
            <person name="Embree M."/>
            <person name="Liu J.K."/>
            <person name="Al-Bassam M.M."/>
            <person name="Zengler K."/>
        </authorList>
    </citation>
    <scope>NUCLEOTIDE SEQUENCE</scope>
</reference>
<proteinExistence type="predicted"/>
<sequence length="62" mass="6865">MASGKNFLLEAAMRRYILPMFDVVVFGSFAVFLGMMALSIPSDARMRLLAGAWHLVRSTGGW</sequence>
<comment type="caution">
    <text evidence="2">The sequence shown here is derived from an EMBL/GenBank/DDBJ whole genome shotgun (WGS) entry which is preliminary data.</text>
</comment>
<organism evidence="2">
    <name type="scientific">hydrocarbon metagenome</name>
    <dbReference type="NCBI Taxonomy" id="938273"/>
    <lineage>
        <taxon>unclassified sequences</taxon>
        <taxon>metagenomes</taxon>
        <taxon>ecological metagenomes</taxon>
    </lineage>
</organism>
<evidence type="ECO:0000313" key="2">
    <source>
        <dbReference type="EMBL" id="KUG30047.1"/>
    </source>
</evidence>
<dbReference type="EMBL" id="LNQE01000007">
    <property type="protein sequence ID" value="KUG30047.1"/>
    <property type="molecule type" value="Genomic_DNA"/>
</dbReference>
<keyword evidence="1" id="KW-0812">Transmembrane</keyword>
<gene>
    <name evidence="2" type="ORF">ASZ90_000049</name>
</gene>
<keyword evidence="1" id="KW-1133">Transmembrane helix</keyword>
<accession>A0A0W8GA83</accession>
<keyword evidence="1" id="KW-0472">Membrane</keyword>